<dbReference type="EMBL" id="RBKU01000001">
    <property type="protein sequence ID" value="RKR81988.1"/>
    <property type="molecule type" value="Genomic_DNA"/>
</dbReference>
<name>A0A495J0W2_9SPHI</name>
<dbReference type="RefSeq" id="WP_121197633.1">
    <property type="nucleotide sequence ID" value="NZ_RBKU01000001.1"/>
</dbReference>
<evidence type="ECO:0000313" key="1">
    <source>
        <dbReference type="EMBL" id="RKR81988.1"/>
    </source>
</evidence>
<dbReference type="Proteomes" id="UP000268007">
    <property type="component" value="Unassembled WGS sequence"/>
</dbReference>
<evidence type="ECO:0000313" key="2">
    <source>
        <dbReference type="Proteomes" id="UP000268007"/>
    </source>
</evidence>
<accession>A0A495J0W2</accession>
<proteinExistence type="predicted"/>
<reference evidence="1 2" key="1">
    <citation type="submission" date="2018-10" db="EMBL/GenBank/DDBJ databases">
        <title>Genomic Encyclopedia of Archaeal and Bacterial Type Strains, Phase II (KMG-II): from individual species to whole genera.</title>
        <authorList>
            <person name="Goeker M."/>
        </authorList>
    </citation>
    <scope>NUCLEOTIDE SEQUENCE [LARGE SCALE GENOMIC DNA]</scope>
    <source>
        <strain evidence="1 2">DSM 18602</strain>
    </source>
</reference>
<comment type="caution">
    <text evidence="1">The sequence shown here is derived from an EMBL/GenBank/DDBJ whole genome shotgun (WGS) entry which is preliminary data.</text>
</comment>
<gene>
    <name evidence="1" type="ORF">BDD43_2151</name>
</gene>
<protein>
    <submittedName>
        <fullName evidence="1">Uncharacterized protein</fullName>
    </submittedName>
</protein>
<dbReference type="AlphaFoldDB" id="A0A495J0W2"/>
<dbReference type="OrthoDB" id="793060at2"/>
<organism evidence="1 2">
    <name type="scientific">Mucilaginibacter gracilis</name>
    <dbReference type="NCBI Taxonomy" id="423350"/>
    <lineage>
        <taxon>Bacteria</taxon>
        <taxon>Pseudomonadati</taxon>
        <taxon>Bacteroidota</taxon>
        <taxon>Sphingobacteriia</taxon>
        <taxon>Sphingobacteriales</taxon>
        <taxon>Sphingobacteriaceae</taxon>
        <taxon>Mucilaginibacter</taxon>
    </lineage>
</organism>
<keyword evidence="2" id="KW-1185">Reference proteome</keyword>
<sequence>MAVVLTLVLSLLALLTTYYQAYLQRVHNQKSVKPLAQIDFEDRDGTLFVHVQNNGVGPFTVDKLIFTRNGKTYDRIEDSLEIDPKRYYHVEVNDTNKKVIIPGGFLVVFSETLNPNDNQETIDLFRQELSKLHLKVEGHDIYDNSISIEKSLKWFGRHL</sequence>